<evidence type="ECO:0000313" key="2">
    <source>
        <dbReference type="EMBL" id="ERK52087.1"/>
    </source>
</evidence>
<sequence>MAPGPCPEAGADTAQRARRGAGVLPPARAARWAGLVGGLADFPGPGLTAGRPRRLQRS</sequence>
<comment type="caution">
    <text evidence="2">The sequence shown here is derived from an EMBL/GenBank/DDBJ whole genome shotgun (WGS) entry which is preliminary data.</text>
</comment>
<gene>
    <name evidence="2" type="ORF">HMPREF0682_0871</name>
</gene>
<reference evidence="2" key="1">
    <citation type="submission" date="2013-08" db="EMBL/GenBank/DDBJ databases">
        <authorList>
            <person name="Durkin A.S."/>
            <person name="Haft D.R."/>
            <person name="McCorrison J."/>
            <person name="Torralba M."/>
            <person name="Gillis M."/>
            <person name="Haft D.H."/>
            <person name="Methe B."/>
            <person name="Sutton G."/>
            <person name="Nelson K.E."/>
        </authorList>
    </citation>
    <scope>NUCLEOTIDE SEQUENCE [LARGE SCALE GENOMIC DNA]</scope>
    <source>
        <strain evidence="2">F0233</strain>
    </source>
</reference>
<keyword evidence="3" id="KW-1185">Reference proteome</keyword>
<proteinExistence type="predicted"/>
<evidence type="ECO:0000256" key="1">
    <source>
        <dbReference type="SAM" id="MobiDB-lite"/>
    </source>
</evidence>
<accession>U2RMZ7</accession>
<organism evidence="2 3">
    <name type="scientific">Propionibacterium acidifaciens F0233</name>
    <dbReference type="NCBI Taxonomy" id="553198"/>
    <lineage>
        <taxon>Bacteria</taxon>
        <taxon>Bacillati</taxon>
        <taxon>Actinomycetota</taxon>
        <taxon>Actinomycetes</taxon>
        <taxon>Propionibacteriales</taxon>
        <taxon>Propionibacteriaceae</taxon>
        <taxon>Propionibacterium</taxon>
    </lineage>
</organism>
<protein>
    <submittedName>
        <fullName evidence="2">Uncharacterized protein</fullName>
    </submittedName>
</protein>
<evidence type="ECO:0000313" key="3">
    <source>
        <dbReference type="Proteomes" id="UP000017052"/>
    </source>
</evidence>
<name>U2RMZ7_9ACTN</name>
<feature type="region of interest" description="Disordered" evidence="1">
    <location>
        <begin position="1"/>
        <end position="23"/>
    </location>
</feature>
<dbReference type="EMBL" id="ACVN02000264">
    <property type="protein sequence ID" value="ERK52087.1"/>
    <property type="molecule type" value="Genomic_DNA"/>
</dbReference>
<dbReference type="Proteomes" id="UP000017052">
    <property type="component" value="Unassembled WGS sequence"/>
</dbReference>
<dbReference type="AlphaFoldDB" id="U2RMZ7"/>